<sequence length="204" mass="21107">MARIGGRSTWIALPAGLLCAGVVGALLWLAAPMVPVTVAWVGDSLRAATDRAAQTPADVSSGGIEPGGGIDCRDLYPSDLWTELVWTPQSLLAQTTAAPTTAAEGLADALAPVVERTCTWTGPAGTITSTLAQVDGDAATVAQATLAAAGFDCATTTDQLACTRSRGAVREDDVMRGGLWLSSVQTGWQPEDYSDRLTRFIWGG</sequence>
<keyword evidence="2" id="KW-1185">Reference proteome</keyword>
<name>A0ABW2H8M6_9MICO</name>
<protein>
    <submittedName>
        <fullName evidence="1">Uncharacterized protein</fullName>
    </submittedName>
</protein>
<reference evidence="2" key="1">
    <citation type="journal article" date="2019" name="Int. J. Syst. Evol. Microbiol.">
        <title>The Global Catalogue of Microorganisms (GCM) 10K type strain sequencing project: providing services to taxonomists for standard genome sequencing and annotation.</title>
        <authorList>
            <consortium name="The Broad Institute Genomics Platform"/>
            <consortium name="The Broad Institute Genome Sequencing Center for Infectious Disease"/>
            <person name="Wu L."/>
            <person name="Ma J."/>
        </authorList>
    </citation>
    <scope>NUCLEOTIDE SEQUENCE [LARGE SCALE GENOMIC DNA]</scope>
    <source>
        <strain evidence="2">CGMCC 1.15772</strain>
    </source>
</reference>
<dbReference type="EMBL" id="JBHTBE010000001">
    <property type="protein sequence ID" value="MFC7267443.1"/>
    <property type="molecule type" value="Genomic_DNA"/>
</dbReference>
<accession>A0ABW2H8M6</accession>
<gene>
    <name evidence="1" type="ORF">ACFQRL_00575</name>
</gene>
<organism evidence="1 2">
    <name type="scientific">Microbacterium fluvii</name>
    <dbReference type="NCBI Taxonomy" id="415215"/>
    <lineage>
        <taxon>Bacteria</taxon>
        <taxon>Bacillati</taxon>
        <taxon>Actinomycetota</taxon>
        <taxon>Actinomycetes</taxon>
        <taxon>Micrococcales</taxon>
        <taxon>Microbacteriaceae</taxon>
        <taxon>Microbacterium</taxon>
    </lineage>
</organism>
<dbReference type="RefSeq" id="WP_262872391.1">
    <property type="nucleotide sequence ID" value="NZ_BAABKW010000008.1"/>
</dbReference>
<dbReference type="Proteomes" id="UP001596507">
    <property type="component" value="Unassembled WGS sequence"/>
</dbReference>
<comment type="caution">
    <text evidence="1">The sequence shown here is derived from an EMBL/GenBank/DDBJ whole genome shotgun (WGS) entry which is preliminary data.</text>
</comment>
<evidence type="ECO:0000313" key="2">
    <source>
        <dbReference type="Proteomes" id="UP001596507"/>
    </source>
</evidence>
<evidence type="ECO:0000313" key="1">
    <source>
        <dbReference type="EMBL" id="MFC7267443.1"/>
    </source>
</evidence>
<proteinExistence type="predicted"/>